<keyword evidence="4" id="KW-1185">Reference proteome</keyword>
<protein>
    <submittedName>
        <fullName evidence="3">Uncharacterized protein</fullName>
    </submittedName>
</protein>
<evidence type="ECO:0000256" key="1">
    <source>
        <dbReference type="SAM" id="Coils"/>
    </source>
</evidence>
<feature type="region of interest" description="Disordered" evidence="2">
    <location>
        <begin position="375"/>
        <end position="408"/>
    </location>
</feature>
<dbReference type="RefSeq" id="XP_013897716.1">
    <property type="nucleotide sequence ID" value="XM_014042262.1"/>
</dbReference>
<gene>
    <name evidence="3" type="ORF">MNEG_9264</name>
</gene>
<dbReference type="EMBL" id="KK102094">
    <property type="protein sequence ID" value="KIY98696.1"/>
    <property type="molecule type" value="Genomic_DNA"/>
</dbReference>
<name>A0A0D2MD59_9CHLO</name>
<keyword evidence="1" id="KW-0175">Coiled coil</keyword>
<feature type="coiled-coil region" evidence="1">
    <location>
        <begin position="158"/>
        <end position="202"/>
    </location>
</feature>
<feature type="non-terminal residue" evidence="3">
    <location>
        <position position="408"/>
    </location>
</feature>
<dbReference type="GeneID" id="25742139"/>
<dbReference type="KEGG" id="mng:MNEG_9264"/>
<feature type="compositionally biased region" description="Basic and acidic residues" evidence="2">
    <location>
        <begin position="240"/>
        <end position="257"/>
    </location>
</feature>
<feature type="region of interest" description="Disordered" evidence="2">
    <location>
        <begin position="240"/>
        <end position="274"/>
    </location>
</feature>
<evidence type="ECO:0000313" key="3">
    <source>
        <dbReference type="EMBL" id="KIY98696.1"/>
    </source>
</evidence>
<accession>A0A0D2MD59</accession>
<dbReference type="OrthoDB" id="10637685at2759"/>
<reference evidence="3 4" key="1">
    <citation type="journal article" date="2013" name="BMC Genomics">
        <title>Reconstruction of the lipid metabolism for the microalga Monoraphidium neglectum from its genome sequence reveals characteristics suitable for biofuel production.</title>
        <authorList>
            <person name="Bogen C."/>
            <person name="Al-Dilaimi A."/>
            <person name="Albersmeier A."/>
            <person name="Wichmann J."/>
            <person name="Grundmann M."/>
            <person name="Rupp O."/>
            <person name="Lauersen K.J."/>
            <person name="Blifernez-Klassen O."/>
            <person name="Kalinowski J."/>
            <person name="Goesmann A."/>
            <person name="Mussgnug J.H."/>
            <person name="Kruse O."/>
        </authorList>
    </citation>
    <scope>NUCLEOTIDE SEQUENCE [LARGE SCALE GENOMIC DNA]</scope>
    <source>
        <strain evidence="3 4">SAG 48.87</strain>
    </source>
</reference>
<sequence length="408" mass="45419">MGAVAVKYKGHMAESEAPGAVDIPEACSSAATGIGLTPSTLSLRNVESLLLTAQQQQLRHLRRLQQMRRQAEISAAMQVAWQEKQEAEEQRRAAREAEAKEAQARRLEHHRNVETRNAAAQEAAGRTRDMWRSALVGKLEAAKQRTSARLEARRRRIYANHEAQLDARRAALEEKQAQEQRHLQQRQELRLIQDEIRREEEALWAVRRDELRQRAESEQAARSSYYGLRAQERDRQLAERKQELEAQRAAHAEEARQRASYNQQRAAGADAAERAKRDRLAAKLQGKMAKVDAIMAQRTALVKEVQRVQAGMAAQEERMKAALQTMAVWGLPSWERPGARTSSACTHHTGKWHLPAELVDTTAALQSAILDSPTRSATAAAPGGRLGGSGLSSPSQRPDSACGLLAET</sequence>
<dbReference type="AlphaFoldDB" id="A0A0D2MD59"/>
<evidence type="ECO:0000313" key="4">
    <source>
        <dbReference type="Proteomes" id="UP000054498"/>
    </source>
</evidence>
<evidence type="ECO:0000256" key="2">
    <source>
        <dbReference type="SAM" id="MobiDB-lite"/>
    </source>
</evidence>
<dbReference type="Proteomes" id="UP000054498">
    <property type="component" value="Unassembled WGS sequence"/>
</dbReference>
<organism evidence="3 4">
    <name type="scientific">Monoraphidium neglectum</name>
    <dbReference type="NCBI Taxonomy" id="145388"/>
    <lineage>
        <taxon>Eukaryota</taxon>
        <taxon>Viridiplantae</taxon>
        <taxon>Chlorophyta</taxon>
        <taxon>core chlorophytes</taxon>
        <taxon>Chlorophyceae</taxon>
        <taxon>CS clade</taxon>
        <taxon>Sphaeropleales</taxon>
        <taxon>Selenastraceae</taxon>
        <taxon>Monoraphidium</taxon>
    </lineage>
</organism>
<feature type="coiled-coil region" evidence="1">
    <location>
        <begin position="80"/>
        <end position="110"/>
    </location>
</feature>
<proteinExistence type="predicted"/>